<evidence type="ECO:0000256" key="1">
    <source>
        <dbReference type="SAM" id="MobiDB-lite"/>
    </source>
</evidence>
<feature type="signal peptide" evidence="2">
    <location>
        <begin position="1"/>
        <end position="27"/>
    </location>
</feature>
<keyword evidence="4" id="KW-1185">Reference proteome</keyword>
<evidence type="ECO:0000256" key="2">
    <source>
        <dbReference type="SAM" id="SignalP"/>
    </source>
</evidence>
<dbReference type="Proteomes" id="UP001589896">
    <property type="component" value="Unassembled WGS sequence"/>
</dbReference>
<accession>A0ABV6RW49</accession>
<protein>
    <submittedName>
        <fullName evidence="3">Uncharacterized protein</fullName>
    </submittedName>
</protein>
<dbReference type="PROSITE" id="PS51257">
    <property type="entry name" value="PROKAR_LIPOPROTEIN"/>
    <property type="match status" value="1"/>
</dbReference>
<reference evidence="3 4" key="1">
    <citation type="submission" date="2024-09" db="EMBL/GenBank/DDBJ databases">
        <authorList>
            <person name="Sun Q."/>
            <person name="Mori K."/>
        </authorList>
    </citation>
    <scope>NUCLEOTIDE SEQUENCE [LARGE SCALE GENOMIC DNA]</scope>
    <source>
        <strain evidence="3 4">KCTC 23076</strain>
    </source>
</reference>
<organism evidence="3 4">
    <name type="scientific">Lysobacter korlensis</name>
    <dbReference type="NCBI Taxonomy" id="553636"/>
    <lineage>
        <taxon>Bacteria</taxon>
        <taxon>Pseudomonadati</taxon>
        <taxon>Pseudomonadota</taxon>
        <taxon>Gammaproteobacteria</taxon>
        <taxon>Lysobacterales</taxon>
        <taxon>Lysobacteraceae</taxon>
        <taxon>Lysobacter</taxon>
    </lineage>
</organism>
<feature type="region of interest" description="Disordered" evidence="1">
    <location>
        <begin position="16"/>
        <end position="52"/>
    </location>
</feature>
<gene>
    <name evidence="3" type="ORF">ACFFGH_25535</name>
</gene>
<feature type="compositionally biased region" description="Pro residues" evidence="1">
    <location>
        <begin position="27"/>
        <end position="44"/>
    </location>
</feature>
<comment type="caution">
    <text evidence="3">The sequence shown here is derived from an EMBL/GenBank/DDBJ whole genome shotgun (WGS) entry which is preliminary data.</text>
</comment>
<evidence type="ECO:0000313" key="4">
    <source>
        <dbReference type="Proteomes" id="UP001589896"/>
    </source>
</evidence>
<sequence length="228" mass="23590">MKRSVLTAMVALGVGAVGCASPGTPSAAPPTPTAEEPTPTPTPTPTEQSEPEAERIIVGAEEILVLAADGSELAAYDYFQNTSELIAGFTELFGAPPVDTAFDGDTHAPPGIERNWDGFAILDDEREPTPPHTPNHLVDVTTTEVNGITVETADGFAVGTPAAEALAAPDAEPVNSETGQVVQVDAVPLDFDDPICPESGCTLSVRLFTDESGETLARILAPTPNFGP</sequence>
<dbReference type="EMBL" id="JBHLTG010000007">
    <property type="protein sequence ID" value="MFC0681206.1"/>
    <property type="molecule type" value="Genomic_DNA"/>
</dbReference>
<feature type="chain" id="PRO_5045926464" evidence="2">
    <location>
        <begin position="28"/>
        <end position="228"/>
    </location>
</feature>
<proteinExistence type="predicted"/>
<evidence type="ECO:0000313" key="3">
    <source>
        <dbReference type="EMBL" id="MFC0681206.1"/>
    </source>
</evidence>
<keyword evidence="2" id="KW-0732">Signal</keyword>
<name>A0ABV6RW49_9GAMM</name>
<dbReference type="RefSeq" id="WP_386673607.1">
    <property type="nucleotide sequence ID" value="NZ_JBHLTG010000007.1"/>
</dbReference>